<evidence type="ECO:0000256" key="1">
    <source>
        <dbReference type="SAM" id="MobiDB-lite"/>
    </source>
</evidence>
<proteinExistence type="predicted"/>
<accession>A0ABN9A6I6</accession>
<dbReference type="Proteomes" id="UP001176941">
    <property type="component" value="Chromosome 9"/>
</dbReference>
<evidence type="ECO:0000313" key="3">
    <source>
        <dbReference type="Proteomes" id="UP001176941"/>
    </source>
</evidence>
<organism evidence="2 3">
    <name type="scientific">Rangifer tarandus platyrhynchus</name>
    <name type="common">Svalbard reindeer</name>
    <dbReference type="NCBI Taxonomy" id="3082113"/>
    <lineage>
        <taxon>Eukaryota</taxon>
        <taxon>Metazoa</taxon>
        <taxon>Chordata</taxon>
        <taxon>Craniata</taxon>
        <taxon>Vertebrata</taxon>
        <taxon>Euteleostomi</taxon>
        <taxon>Mammalia</taxon>
        <taxon>Eutheria</taxon>
        <taxon>Laurasiatheria</taxon>
        <taxon>Artiodactyla</taxon>
        <taxon>Ruminantia</taxon>
        <taxon>Pecora</taxon>
        <taxon>Cervidae</taxon>
        <taxon>Odocoileinae</taxon>
        <taxon>Rangifer</taxon>
    </lineage>
</organism>
<feature type="compositionally biased region" description="Basic and acidic residues" evidence="1">
    <location>
        <begin position="245"/>
        <end position="255"/>
    </location>
</feature>
<reference evidence="2" key="1">
    <citation type="submission" date="2023-04" db="EMBL/GenBank/DDBJ databases">
        <authorList>
            <consortium name="ELIXIR-Norway"/>
        </authorList>
    </citation>
    <scope>NUCLEOTIDE SEQUENCE [LARGE SCALE GENOMIC DNA]</scope>
</reference>
<protein>
    <submittedName>
        <fullName evidence="2">Uncharacterized protein</fullName>
    </submittedName>
</protein>
<evidence type="ECO:0000313" key="2">
    <source>
        <dbReference type="EMBL" id="CAI9179534.1"/>
    </source>
</evidence>
<sequence length="279" mass="29962">MGFLAKSQNPGKLSVGNVPCAACSASAVPTCQALSQVPTPSVPGLRLPMAAPRNTMVSEPMSEGGTSQCSLIESIRLVNIFIHPTLALPGDSSPYCLLVHQNHLLGGQVLVGVSMALRGETVQPISCLTRKETTAERLAGEHQLSAPGQKQRRVRPPYPLLIEFTTRIDDTRLKKPRGLVKPSPSPPTTHFAEAQAQGRKDPAKVTQRHATEYSQGRSPRVLGHRADGLASASGVAQEKPATLPKKADRTPRDHPQASLSPARRIRQTHCLISKPMKTL</sequence>
<gene>
    <name evidence="2" type="ORF">MRATA1EN1_LOCUS28496</name>
</gene>
<keyword evidence="3" id="KW-1185">Reference proteome</keyword>
<feature type="region of interest" description="Disordered" evidence="1">
    <location>
        <begin position="173"/>
        <end position="279"/>
    </location>
</feature>
<name>A0ABN9A6I6_RANTA</name>
<dbReference type="EMBL" id="OX459945">
    <property type="protein sequence ID" value="CAI9179534.1"/>
    <property type="molecule type" value="Genomic_DNA"/>
</dbReference>